<comment type="caution">
    <text evidence="3">The sequence shown here is derived from an EMBL/GenBank/DDBJ whole genome shotgun (WGS) entry which is preliminary data.</text>
</comment>
<evidence type="ECO:0000259" key="2">
    <source>
        <dbReference type="Pfam" id="PF01471"/>
    </source>
</evidence>
<dbReference type="InterPro" id="IPR036366">
    <property type="entry name" value="PGBDSf"/>
</dbReference>
<evidence type="ECO:0000256" key="1">
    <source>
        <dbReference type="SAM" id="Phobius"/>
    </source>
</evidence>
<organism evidence="3 4">
    <name type="scientific">Myxacorys almedinensis A</name>
    <dbReference type="NCBI Taxonomy" id="2690445"/>
    <lineage>
        <taxon>Bacteria</taxon>
        <taxon>Bacillati</taxon>
        <taxon>Cyanobacteriota</taxon>
        <taxon>Cyanophyceae</taxon>
        <taxon>Leptolyngbyales</taxon>
        <taxon>Leptolyngbyaceae</taxon>
        <taxon>Myxacorys</taxon>
        <taxon>Myxacorys almedinensis</taxon>
    </lineage>
</organism>
<evidence type="ECO:0000313" key="4">
    <source>
        <dbReference type="Proteomes" id="UP000646053"/>
    </source>
</evidence>
<reference evidence="3" key="1">
    <citation type="submission" date="2019-12" db="EMBL/GenBank/DDBJ databases">
        <title>High-Quality draft genome sequences of three cyanobacteria isolated from the limestone walls of the Old Cathedral of Coimbra.</title>
        <authorList>
            <person name="Tiago I."/>
            <person name="Soares F."/>
            <person name="Portugal A."/>
        </authorList>
    </citation>
    <scope>NUCLEOTIDE SEQUENCE</scope>
    <source>
        <strain evidence="3">A</strain>
    </source>
</reference>
<dbReference type="InterPro" id="IPR002477">
    <property type="entry name" value="Peptidoglycan-bd-like"/>
</dbReference>
<keyword evidence="1" id="KW-0472">Membrane</keyword>
<dbReference type="Proteomes" id="UP000646053">
    <property type="component" value="Unassembled WGS sequence"/>
</dbReference>
<dbReference type="InterPro" id="IPR036365">
    <property type="entry name" value="PGBD-like_sf"/>
</dbReference>
<keyword evidence="4" id="KW-1185">Reference proteome</keyword>
<keyword evidence="1" id="KW-1133">Transmembrane helix</keyword>
<dbReference type="AlphaFoldDB" id="A0A8J7YX71"/>
<feature type="domain" description="Peptidoglycan binding-like" evidence="2">
    <location>
        <begin position="97"/>
        <end position="153"/>
    </location>
</feature>
<sequence>MKSLTYLACINERPETVLQAHLWTRPSGHSCSDGRKPGIARTSLLSLLWLSFMLLGVAQAVMAQSDAGGYAPLPTAISSEQPALGYSSGSVLRQGSSGTAVTSLQQRLAALGYYRGSIDGVFGQETEAAVLQLQRDRGLRVDGIVGSQVYQALGIESSAPEESQSSGRQLALGDSGADVERLQQRLENLGYFNSSATGYYGSITQEAVAQFQQDNRLAITGSADARTLNALGITTAVGSDAGDRYVVVVPQRDSITLARVRQVVPSAFLAPSRLGAFVQVGAFPSLEAADRQTQLLRSRGLDARVTYQ</sequence>
<accession>A0A8J7YX71</accession>
<dbReference type="Pfam" id="PF01471">
    <property type="entry name" value="PG_binding_1"/>
    <property type="match status" value="2"/>
</dbReference>
<dbReference type="EMBL" id="WVIE01000001">
    <property type="protein sequence ID" value="NDJ15819.1"/>
    <property type="molecule type" value="Genomic_DNA"/>
</dbReference>
<feature type="transmembrane region" description="Helical" evidence="1">
    <location>
        <begin position="44"/>
        <end position="62"/>
    </location>
</feature>
<keyword evidence="1" id="KW-0812">Transmembrane</keyword>
<dbReference type="RefSeq" id="WP_162421228.1">
    <property type="nucleotide sequence ID" value="NZ_WVIE01000001.1"/>
</dbReference>
<gene>
    <name evidence="3" type="ORF">GS601_00705</name>
</gene>
<proteinExistence type="predicted"/>
<dbReference type="Gene3D" id="1.10.101.10">
    <property type="entry name" value="PGBD-like superfamily/PGBD"/>
    <property type="match status" value="2"/>
</dbReference>
<dbReference type="SUPFAM" id="SSF47090">
    <property type="entry name" value="PGBD-like"/>
    <property type="match status" value="2"/>
</dbReference>
<protein>
    <recommendedName>
        <fullName evidence="2">Peptidoglycan binding-like domain-containing protein</fullName>
    </recommendedName>
</protein>
<feature type="domain" description="Peptidoglycan binding-like" evidence="2">
    <location>
        <begin position="175"/>
        <end position="231"/>
    </location>
</feature>
<name>A0A8J7YX71_9CYAN</name>
<evidence type="ECO:0000313" key="3">
    <source>
        <dbReference type="EMBL" id="NDJ15819.1"/>
    </source>
</evidence>